<dbReference type="AlphaFoldDB" id="A0A484CB87"/>
<sequence>MISMFADPLPVNFLTAHQDEKQCISYITPVWLRIPGRKLRLLIACIIKRIRRPHLEENSTASRRGGGSAARRRPQPSSLHNCGFSDFSQIQEYSSSHAT</sequence>
<name>A0A484CB87_PERFV</name>
<protein>
    <submittedName>
        <fullName evidence="2">Uncharacterized protein</fullName>
    </submittedName>
</protein>
<keyword evidence="3" id="KW-1185">Reference proteome</keyword>
<reference evidence="2 3" key="1">
    <citation type="submission" date="2019-01" db="EMBL/GenBank/DDBJ databases">
        <title>A chromosome-scale genome assembly of the yellow perch, Perca flavescens.</title>
        <authorList>
            <person name="Feron R."/>
            <person name="Morvezen R."/>
            <person name="Bestin A."/>
            <person name="Haffray P."/>
            <person name="Klopp C."/>
            <person name="Zahm M."/>
            <person name="Cabau C."/>
            <person name="Roques C."/>
            <person name="Donnadieu C."/>
            <person name="Bouchez O."/>
            <person name="Christie M."/>
            <person name="Larson W."/>
            <person name="Guiguen Y."/>
        </authorList>
    </citation>
    <scope>NUCLEOTIDE SEQUENCE [LARGE SCALE GENOMIC DNA]</scope>
    <source>
        <strain evidence="2">YP-PL-M2</strain>
        <tissue evidence="2">Blood</tissue>
    </source>
</reference>
<feature type="compositionally biased region" description="Polar residues" evidence="1">
    <location>
        <begin position="75"/>
        <end position="84"/>
    </location>
</feature>
<proteinExistence type="predicted"/>
<comment type="caution">
    <text evidence="2">The sequence shown here is derived from an EMBL/GenBank/DDBJ whole genome shotgun (WGS) entry which is preliminary data.</text>
</comment>
<dbReference type="EMBL" id="SCKG01000020">
    <property type="protein sequence ID" value="TDG98977.1"/>
    <property type="molecule type" value="Genomic_DNA"/>
</dbReference>
<accession>A0A484CB87</accession>
<feature type="region of interest" description="Disordered" evidence="1">
    <location>
        <begin position="56"/>
        <end position="84"/>
    </location>
</feature>
<dbReference type="Proteomes" id="UP000295070">
    <property type="component" value="Chromosome 20"/>
</dbReference>
<evidence type="ECO:0000256" key="1">
    <source>
        <dbReference type="SAM" id="MobiDB-lite"/>
    </source>
</evidence>
<gene>
    <name evidence="2" type="ORF">EPR50_G00205850</name>
</gene>
<evidence type="ECO:0000313" key="3">
    <source>
        <dbReference type="Proteomes" id="UP000295070"/>
    </source>
</evidence>
<evidence type="ECO:0000313" key="2">
    <source>
        <dbReference type="EMBL" id="TDG98977.1"/>
    </source>
</evidence>
<organism evidence="2 3">
    <name type="scientific">Perca flavescens</name>
    <name type="common">American yellow perch</name>
    <name type="synonym">Morone flavescens</name>
    <dbReference type="NCBI Taxonomy" id="8167"/>
    <lineage>
        <taxon>Eukaryota</taxon>
        <taxon>Metazoa</taxon>
        <taxon>Chordata</taxon>
        <taxon>Craniata</taxon>
        <taxon>Vertebrata</taxon>
        <taxon>Euteleostomi</taxon>
        <taxon>Actinopterygii</taxon>
        <taxon>Neopterygii</taxon>
        <taxon>Teleostei</taxon>
        <taxon>Neoteleostei</taxon>
        <taxon>Acanthomorphata</taxon>
        <taxon>Eupercaria</taxon>
        <taxon>Perciformes</taxon>
        <taxon>Percoidei</taxon>
        <taxon>Percidae</taxon>
        <taxon>Percinae</taxon>
        <taxon>Perca</taxon>
    </lineage>
</organism>